<reference evidence="11 12" key="1">
    <citation type="journal article" date="2010" name="Science">
        <title>Genomic analysis of organismal complexity in the multicellular green alga Volvox carteri.</title>
        <authorList>
            <person name="Prochnik S.E."/>
            <person name="Umen J."/>
            <person name="Nedelcu A.M."/>
            <person name="Hallmann A."/>
            <person name="Miller S.M."/>
            <person name="Nishii I."/>
            <person name="Ferris P."/>
            <person name="Kuo A."/>
            <person name="Mitros T."/>
            <person name="Fritz-Laylin L.K."/>
            <person name="Hellsten U."/>
            <person name="Chapman J."/>
            <person name="Simakov O."/>
            <person name="Rensing S.A."/>
            <person name="Terry A."/>
            <person name="Pangilinan J."/>
            <person name="Kapitonov V."/>
            <person name="Jurka J."/>
            <person name="Salamov A."/>
            <person name="Shapiro H."/>
            <person name="Schmutz J."/>
            <person name="Grimwood J."/>
            <person name="Lindquist E."/>
            <person name="Lucas S."/>
            <person name="Grigoriev I.V."/>
            <person name="Schmitt R."/>
            <person name="Kirk D."/>
            <person name="Rokhsar D.S."/>
        </authorList>
    </citation>
    <scope>NUCLEOTIDE SEQUENCE [LARGE SCALE GENOMIC DNA]</scope>
    <source>
        <strain evidence="12">f. Nagariensis / Eve</strain>
    </source>
</reference>
<dbReference type="CDD" id="cd16260">
    <property type="entry name" value="EF4_III"/>
    <property type="match status" value="1"/>
</dbReference>
<comment type="function">
    <text evidence="6">Promotes mitochondrial protein synthesis. May act as a fidelity factor of the translation reaction, by catalyzing a one-codon backward translocation of tRNAs on improperly translocated ribosomes. Binds to mitochondrial ribosomes in a GTP-dependent manner.</text>
</comment>
<dbReference type="Gene3D" id="3.30.70.870">
    <property type="entry name" value="Elongation Factor G (Translational Gtpase), domain 3"/>
    <property type="match status" value="1"/>
</dbReference>
<evidence type="ECO:0000313" key="12">
    <source>
        <dbReference type="Proteomes" id="UP000001058"/>
    </source>
</evidence>
<dbReference type="FunFam" id="3.30.70.2570:FF:000001">
    <property type="entry name" value="Translation factor GUF1, mitochondrial"/>
    <property type="match status" value="1"/>
</dbReference>
<dbReference type="InterPro" id="IPR035647">
    <property type="entry name" value="EFG_III/V"/>
</dbReference>
<dbReference type="Gene3D" id="3.40.50.300">
    <property type="entry name" value="P-loop containing nucleotide triphosphate hydrolases"/>
    <property type="match status" value="1"/>
</dbReference>
<feature type="compositionally biased region" description="Low complexity" evidence="8">
    <location>
        <begin position="148"/>
        <end position="178"/>
    </location>
</feature>
<dbReference type="Gene3D" id="3.30.70.2570">
    <property type="entry name" value="Elongation factor 4, C-terminal domain"/>
    <property type="match status" value="1"/>
</dbReference>
<dbReference type="InterPro" id="IPR035654">
    <property type="entry name" value="LepA_IV"/>
</dbReference>
<dbReference type="InterPro" id="IPR000640">
    <property type="entry name" value="EFG_V-like"/>
</dbReference>
<comment type="catalytic activity">
    <reaction evidence="6">
        <text>GTP + H2O = GDP + phosphate + H(+)</text>
        <dbReference type="Rhea" id="RHEA:19669"/>
        <dbReference type="ChEBI" id="CHEBI:15377"/>
        <dbReference type="ChEBI" id="CHEBI:15378"/>
        <dbReference type="ChEBI" id="CHEBI:37565"/>
        <dbReference type="ChEBI" id="CHEBI:43474"/>
        <dbReference type="ChEBI" id="CHEBI:58189"/>
        <dbReference type="EC" id="3.6.5.n1"/>
    </reaction>
</comment>
<dbReference type="GO" id="GO:0005759">
    <property type="term" value="C:mitochondrial matrix"/>
    <property type="evidence" value="ECO:0007669"/>
    <property type="project" value="UniProtKB-UniRule"/>
</dbReference>
<dbReference type="PANTHER" id="PTHR43512:SF4">
    <property type="entry name" value="TRANSLATION FACTOR GUF1 HOMOLOG, CHLOROPLASTIC"/>
    <property type="match status" value="1"/>
</dbReference>
<evidence type="ECO:0000256" key="6">
    <source>
        <dbReference type="HAMAP-Rule" id="MF_03137"/>
    </source>
</evidence>
<accession>D8TZ23</accession>
<dbReference type="GO" id="GO:0045727">
    <property type="term" value="P:positive regulation of translation"/>
    <property type="evidence" value="ECO:0007669"/>
    <property type="project" value="UniProtKB-UniRule"/>
</dbReference>
<feature type="region of interest" description="Disordered" evidence="8">
    <location>
        <begin position="126"/>
        <end position="200"/>
    </location>
</feature>
<dbReference type="FunFam" id="3.30.70.240:FF:000007">
    <property type="entry name" value="Translation factor GUF1, mitochondrial"/>
    <property type="match status" value="1"/>
</dbReference>
<feature type="domain" description="RRM" evidence="9">
    <location>
        <begin position="47"/>
        <end position="125"/>
    </location>
</feature>
<comment type="subcellular location">
    <subcellularLocation>
        <location evidence="6">Mitochondrion inner membrane</location>
        <topology evidence="6">Peripheral membrane protein</topology>
        <orientation evidence="6">Matrix side</orientation>
    </subcellularLocation>
</comment>
<dbReference type="FunFam" id="2.40.30.10:FF:000015">
    <property type="entry name" value="Translation factor GUF1, mitochondrial"/>
    <property type="match status" value="1"/>
</dbReference>
<dbReference type="InParanoid" id="D8TZ23"/>
<dbReference type="CDD" id="cd12365">
    <property type="entry name" value="RRM_RNPS1"/>
    <property type="match status" value="1"/>
</dbReference>
<feature type="compositionally biased region" description="Pro residues" evidence="8">
    <location>
        <begin position="131"/>
        <end position="147"/>
    </location>
</feature>
<keyword evidence="7" id="KW-0694">RNA-binding</keyword>
<dbReference type="Gene3D" id="3.30.70.330">
    <property type="match status" value="1"/>
</dbReference>
<dbReference type="OrthoDB" id="1074at2759"/>
<evidence type="ECO:0000256" key="1">
    <source>
        <dbReference type="ARBA" id="ARBA00005454"/>
    </source>
</evidence>
<dbReference type="InterPro" id="IPR006297">
    <property type="entry name" value="EF-4"/>
</dbReference>
<feature type="domain" description="Tr-type G" evidence="10">
    <location>
        <begin position="298"/>
        <end position="506"/>
    </location>
</feature>
<dbReference type="Gene3D" id="2.40.30.10">
    <property type="entry name" value="Translation factors"/>
    <property type="match status" value="1"/>
</dbReference>
<dbReference type="PROSITE" id="PS00301">
    <property type="entry name" value="G_TR_1"/>
    <property type="match status" value="1"/>
</dbReference>
<organism evidence="12">
    <name type="scientific">Volvox carteri f. nagariensis</name>
    <dbReference type="NCBI Taxonomy" id="3068"/>
    <lineage>
        <taxon>Eukaryota</taxon>
        <taxon>Viridiplantae</taxon>
        <taxon>Chlorophyta</taxon>
        <taxon>core chlorophytes</taxon>
        <taxon>Chlorophyceae</taxon>
        <taxon>CS clade</taxon>
        <taxon>Chlamydomonadales</taxon>
        <taxon>Volvocaceae</taxon>
        <taxon>Volvox</taxon>
    </lineage>
</organism>
<evidence type="ECO:0000259" key="10">
    <source>
        <dbReference type="PROSITE" id="PS51722"/>
    </source>
</evidence>
<sequence length="924" mass="101438">MRLRRPSRSRSPRGRGPSRDGKDAKANGDRPQSPKPAKEVGADGGATRLVVGNLTRNVTEDHIREIFSCYGVLKSVELAMDRAVNLPRGFAHVEYESHEDAERALDFMNNGQIDGNAVRVNFVILPKKRSPPPPPLPPPPGRGPSPPRRGGSPPRRGGPSPPRRGMSPPRRALSPPRRGGFAGPKAAQPQSSAARLPRGQAAPLAAAATGSFTAAAKVSAASQPQPAAQVLTGGRKAAAAVITITVALAGGWTEGRVDAYRRLHGGLLAGVAAARTGQRAAVRAGALHRRRRPPVPVERIRNFSIIAHIDHGKSTLADQLLLKTGTVAARDMVAAASSRRPPVLSMSFSPEYPGRIGEEQFMDSNEIERERGITIKLNTARMKYRSKRDGELYALNLIDTPGHVDFTYEVSRSLAACEGALLVVDASQGVEAQTLANVWLALENDLEVIPVLNKIDLPGADPDRVVREIEDIIGLDCSNILKVSAKMGIGIEETLEAIVSRVPAPRNTTADPLRALIFDSYYDPYRGVVCQFKVMDGKVSRGDVVQMMNTGKEYQLDEIGVLAPHKVQVDTLYCGEVGYLAAQIKSVQDARVGDTVTQKKQPAATPLPGYQDIQPMVYCGLFPTDTDDYQDLREALEKLQLNDAALKFEPEVNNAMGFGFRCGFLGLLHMEIVQERLEREYNLDLITTAPTVVYRCKTTDGEEFQVNSPADLPDASRREWISEPYVRLEMVTPTDYVGNLMELANGRRGEFVEMRYLTDSRTTLVFNIPLAEVVTDYFDQLKSRSKGYASMEYKITGYRENDLVKLEVKINGEPADPLSVICHRDNAYRTGRQLTSKLKELIPRQMFRVPIQACIGTKVVASEAIAPYRKDVLAKCYGGDISRKKKLLQKQAEGKKRMKALGKVEVPQEAFMAILKIDRESKEE</sequence>
<protein>
    <recommendedName>
        <fullName evidence="6">Translation factor GUF1 homolog, mitochondrial</fullName>
        <ecNumber evidence="6">3.6.5.n1</ecNumber>
    </recommendedName>
    <alternativeName>
        <fullName evidence="6">Elongation factor 4 homolog</fullName>
        <shortName evidence="6">EF-4</shortName>
    </alternativeName>
    <alternativeName>
        <fullName evidence="6">GTPase GUF1 homolog</fullName>
    </alternativeName>
    <alternativeName>
        <fullName evidence="6">Ribosomal back-translocase</fullName>
    </alternativeName>
</protein>
<evidence type="ECO:0000256" key="5">
    <source>
        <dbReference type="ARBA" id="ARBA00023134"/>
    </source>
</evidence>
<dbReference type="Proteomes" id="UP000001058">
    <property type="component" value="Unassembled WGS sequence"/>
</dbReference>
<dbReference type="HAMAP" id="MF_00071">
    <property type="entry name" value="LepA"/>
    <property type="match status" value="1"/>
</dbReference>
<keyword evidence="12" id="KW-1185">Reference proteome</keyword>
<dbReference type="Pfam" id="PF03144">
    <property type="entry name" value="GTP_EFTU_D2"/>
    <property type="match status" value="1"/>
</dbReference>
<dbReference type="GO" id="GO:0006412">
    <property type="term" value="P:translation"/>
    <property type="evidence" value="ECO:0007669"/>
    <property type="project" value="UniProtKB-KW"/>
</dbReference>
<evidence type="ECO:0000256" key="3">
    <source>
        <dbReference type="ARBA" id="ARBA00022801"/>
    </source>
</evidence>
<dbReference type="PANTHER" id="PTHR43512">
    <property type="entry name" value="TRANSLATION FACTOR GUF1-RELATED"/>
    <property type="match status" value="1"/>
</dbReference>
<feature type="compositionally biased region" description="Basic and acidic residues" evidence="8">
    <location>
        <begin position="17"/>
        <end position="28"/>
    </location>
</feature>
<dbReference type="GO" id="GO:0005743">
    <property type="term" value="C:mitochondrial inner membrane"/>
    <property type="evidence" value="ECO:0007669"/>
    <property type="project" value="UniProtKB-SubCell"/>
</dbReference>
<feature type="region of interest" description="Disordered" evidence="8">
    <location>
        <begin position="1"/>
        <end position="44"/>
    </location>
</feature>
<dbReference type="AlphaFoldDB" id="D8TZ23"/>
<dbReference type="EC" id="3.6.5.n1" evidence="6"/>
<dbReference type="FunFam" id="3.30.70.870:FF:000004">
    <property type="entry name" value="Translation factor GUF1, mitochondrial"/>
    <property type="match status" value="1"/>
</dbReference>
<dbReference type="InterPro" id="IPR013842">
    <property type="entry name" value="LepA_CTD"/>
</dbReference>
<dbReference type="Gene3D" id="3.30.70.240">
    <property type="match status" value="1"/>
</dbReference>
<dbReference type="InterPro" id="IPR012677">
    <property type="entry name" value="Nucleotide-bd_a/b_plait_sf"/>
</dbReference>
<dbReference type="Pfam" id="PF00009">
    <property type="entry name" value="GTP_EFTU"/>
    <property type="match status" value="1"/>
</dbReference>
<comment type="similarity">
    <text evidence="1">Belongs to the TRAFAC class translation factor GTPase superfamily. Classic translation factor GTPase family. LepA subfamily.</text>
</comment>
<dbReference type="InterPro" id="IPR000504">
    <property type="entry name" value="RRM_dom"/>
</dbReference>
<keyword evidence="4 6" id="KW-0648">Protein biosynthesis</keyword>
<dbReference type="NCBIfam" id="TIGR00231">
    <property type="entry name" value="small_GTP"/>
    <property type="match status" value="1"/>
</dbReference>
<feature type="binding site" evidence="6">
    <location>
        <begin position="453"/>
        <end position="456"/>
    </location>
    <ligand>
        <name>GTP</name>
        <dbReference type="ChEBI" id="CHEBI:37565"/>
    </ligand>
</feature>
<dbReference type="GO" id="GO:0043022">
    <property type="term" value="F:ribosome binding"/>
    <property type="evidence" value="ECO:0007669"/>
    <property type="project" value="UniProtKB-UniRule"/>
</dbReference>
<dbReference type="FunFam" id="3.40.50.300:FF:000078">
    <property type="entry name" value="Elongation factor 4"/>
    <property type="match status" value="1"/>
</dbReference>
<dbReference type="PROSITE" id="PS50102">
    <property type="entry name" value="RRM"/>
    <property type="match status" value="1"/>
</dbReference>
<keyword evidence="6" id="KW-0999">Mitochondrion inner membrane</keyword>
<feature type="compositionally biased region" description="Basic residues" evidence="8">
    <location>
        <begin position="1"/>
        <end position="13"/>
    </location>
</feature>
<dbReference type="PROSITE" id="PS51722">
    <property type="entry name" value="G_TR_2"/>
    <property type="match status" value="1"/>
</dbReference>
<dbReference type="CDD" id="cd03709">
    <property type="entry name" value="lepA_C"/>
    <property type="match status" value="1"/>
</dbReference>
<dbReference type="EMBL" id="GL378346">
    <property type="protein sequence ID" value="EFJ47202.1"/>
    <property type="molecule type" value="Genomic_DNA"/>
</dbReference>
<dbReference type="Pfam" id="PF00076">
    <property type="entry name" value="RRM_1"/>
    <property type="match status" value="1"/>
</dbReference>
<dbReference type="Pfam" id="PF06421">
    <property type="entry name" value="LepA_C"/>
    <property type="match status" value="1"/>
</dbReference>
<dbReference type="CDD" id="cd01890">
    <property type="entry name" value="LepA"/>
    <property type="match status" value="1"/>
</dbReference>
<dbReference type="SMART" id="SM00360">
    <property type="entry name" value="RRM"/>
    <property type="match status" value="1"/>
</dbReference>
<dbReference type="NCBIfam" id="TIGR01393">
    <property type="entry name" value="lepA"/>
    <property type="match status" value="1"/>
</dbReference>
<keyword evidence="3 6" id="KW-0378">Hydrolase</keyword>
<dbReference type="InterPro" id="IPR027417">
    <property type="entry name" value="P-loop_NTPase"/>
</dbReference>
<dbReference type="KEGG" id="vcn:VOLCADRAFT_105177"/>
<dbReference type="GO" id="GO:0005525">
    <property type="term" value="F:GTP binding"/>
    <property type="evidence" value="ECO:0007669"/>
    <property type="project" value="UniProtKB-UniRule"/>
</dbReference>
<evidence type="ECO:0000259" key="9">
    <source>
        <dbReference type="PROSITE" id="PS50102"/>
    </source>
</evidence>
<dbReference type="GO" id="GO:0003924">
    <property type="term" value="F:GTPase activity"/>
    <property type="evidence" value="ECO:0007669"/>
    <property type="project" value="UniProtKB-UniRule"/>
</dbReference>
<keyword evidence="6" id="KW-0496">Mitochondrion</keyword>
<proteinExistence type="inferred from homology"/>
<name>D8TZ23_VOLCA</name>
<keyword evidence="6" id="KW-0472">Membrane</keyword>
<evidence type="ECO:0000313" key="11">
    <source>
        <dbReference type="EMBL" id="EFJ47202.1"/>
    </source>
</evidence>
<gene>
    <name evidence="11" type="ORF">VOLCADRAFT_105177</name>
</gene>
<evidence type="ECO:0000256" key="7">
    <source>
        <dbReference type="PROSITE-ProRule" id="PRU00176"/>
    </source>
</evidence>
<dbReference type="SUPFAM" id="SSF50447">
    <property type="entry name" value="Translation proteins"/>
    <property type="match status" value="1"/>
</dbReference>
<dbReference type="CDD" id="cd03699">
    <property type="entry name" value="EF4_II"/>
    <property type="match status" value="1"/>
</dbReference>
<dbReference type="PRINTS" id="PR00315">
    <property type="entry name" value="ELONGATNFCT"/>
</dbReference>
<dbReference type="FunCoup" id="D8TZ23">
    <property type="interactions" value="547"/>
</dbReference>
<dbReference type="SUPFAM" id="SSF54928">
    <property type="entry name" value="RNA-binding domain, RBD"/>
    <property type="match status" value="1"/>
</dbReference>
<dbReference type="SMART" id="SM00838">
    <property type="entry name" value="EFG_C"/>
    <property type="match status" value="1"/>
</dbReference>
<comment type="similarity">
    <text evidence="6">Belongs to the GTP-binding elongation factor family. LepA subfamily.</text>
</comment>
<dbReference type="InterPro" id="IPR035979">
    <property type="entry name" value="RBD_domain_sf"/>
</dbReference>
<dbReference type="RefSeq" id="XP_002951751.1">
    <property type="nucleotide sequence ID" value="XM_002951705.1"/>
</dbReference>
<dbReference type="SUPFAM" id="SSF52540">
    <property type="entry name" value="P-loop containing nucleoside triphosphate hydrolases"/>
    <property type="match status" value="1"/>
</dbReference>
<evidence type="ECO:0000256" key="4">
    <source>
        <dbReference type="ARBA" id="ARBA00022917"/>
    </source>
</evidence>
<dbReference type="InterPro" id="IPR038363">
    <property type="entry name" value="LepA_C_sf"/>
</dbReference>
<dbReference type="Pfam" id="PF00679">
    <property type="entry name" value="EFG_C"/>
    <property type="match status" value="1"/>
</dbReference>
<dbReference type="InterPro" id="IPR004161">
    <property type="entry name" value="EFTu-like_2"/>
</dbReference>
<dbReference type="InterPro" id="IPR034201">
    <property type="entry name" value="RNPS1_RRM"/>
</dbReference>
<dbReference type="InterPro" id="IPR005225">
    <property type="entry name" value="Small_GTP-bd"/>
</dbReference>
<dbReference type="GO" id="GO:0003723">
    <property type="term" value="F:RNA binding"/>
    <property type="evidence" value="ECO:0007669"/>
    <property type="project" value="UniProtKB-UniRule"/>
</dbReference>
<keyword evidence="2 6" id="KW-0547">Nucleotide-binding</keyword>
<dbReference type="eggNOG" id="KOG0462">
    <property type="taxonomic scope" value="Eukaryota"/>
</dbReference>
<dbReference type="InterPro" id="IPR000795">
    <property type="entry name" value="T_Tr_GTP-bd_dom"/>
</dbReference>
<feature type="binding site" evidence="6">
    <location>
        <begin position="399"/>
        <end position="403"/>
    </location>
    <ligand>
        <name>GTP</name>
        <dbReference type="ChEBI" id="CHEBI:37565"/>
    </ligand>
</feature>
<dbReference type="STRING" id="3068.D8TZ23"/>
<feature type="binding site" evidence="6">
    <location>
        <begin position="307"/>
        <end position="314"/>
    </location>
    <ligand>
        <name>GTP</name>
        <dbReference type="ChEBI" id="CHEBI:37565"/>
    </ligand>
</feature>
<dbReference type="SUPFAM" id="SSF54980">
    <property type="entry name" value="EF-G C-terminal domain-like"/>
    <property type="match status" value="2"/>
</dbReference>
<keyword evidence="5 6" id="KW-0342">GTP-binding</keyword>
<dbReference type="InterPro" id="IPR031157">
    <property type="entry name" value="G_TR_CS"/>
</dbReference>
<dbReference type="eggNOG" id="KOG0118">
    <property type="taxonomic scope" value="Eukaryota"/>
</dbReference>
<dbReference type="GeneID" id="9615834"/>
<evidence type="ECO:0000256" key="8">
    <source>
        <dbReference type="SAM" id="MobiDB-lite"/>
    </source>
</evidence>
<evidence type="ECO:0000256" key="2">
    <source>
        <dbReference type="ARBA" id="ARBA00022741"/>
    </source>
</evidence>
<dbReference type="InterPro" id="IPR009000">
    <property type="entry name" value="Transl_B-barrel_sf"/>
</dbReference>